<dbReference type="PANTHER" id="PTHR46772:SF8">
    <property type="entry name" value="TRANSCRIPTION FACTOR BHLH95"/>
    <property type="match status" value="1"/>
</dbReference>
<feature type="domain" description="BHLH" evidence="5">
    <location>
        <begin position="92"/>
        <end position="142"/>
    </location>
</feature>
<keyword evidence="7" id="KW-1185">Reference proteome</keyword>
<keyword evidence="2" id="KW-0805">Transcription regulation</keyword>
<sequence>MAKDGIKFFPMGSGDSGDNQEGTGDNQDQAGNEEVQQPAAADKGKAIAVDDEGGSLSKGSKRLDEPAASSTNVRTGKKGKGKLGKVKGSVSVIISSHIFAERERRRRIKKLFEELHALMPHLSPKADKVTIVGEAVSFVRSLEESLAELEKRKREKDSLVARCALLALGSGASSSWAPAAADPPAPLEAPGGMRVWAGPRLVLNLFGDEQAFIGASLPRRPGVITMVLEVLDRHDIEVINMQISANESRSLVNFHTRLDREHGMFMETVTAQEIYLVALSEIMAWLGE</sequence>
<keyword evidence="3" id="KW-0804">Transcription</keyword>
<evidence type="ECO:0000256" key="2">
    <source>
        <dbReference type="ARBA" id="ARBA00023015"/>
    </source>
</evidence>
<evidence type="ECO:0000256" key="3">
    <source>
        <dbReference type="ARBA" id="ARBA00023163"/>
    </source>
</evidence>
<dbReference type="EnsemblPlants" id="LPERR02G15950.1">
    <property type="protein sequence ID" value="LPERR02G15950.1"/>
    <property type="gene ID" value="LPERR02G15950"/>
</dbReference>
<dbReference type="eggNOG" id="ENOG502QSD0">
    <property type="taxonomic scope" value="Eukaryota"/>
</dbReference>
<dbReference type="GO" id="GO:0009960">
    <property type="term" value="P:endosperm development"/>
    <property type="evidence" value="ECO:0007669"/>
    <property type="project" value="InterPro"/>
</dbReference>
<reference evidence="6 7" key="1">
    <citation type="submission" date="2012-08" db="EMBL/GenBank/DDBJ databases">
        <title>Oryza genome evolution.</title>
        <authorList>
            <person name="Wing R.A."/>
        </authorList>
    </citation>
    <scope>NUCLEOTIDE SEQUENCE</scope>
</reference>
<reference evidence="7" key="2">
    <citation type="submission" date="2013-12" db="EMBL/GenBank/DDBJ databases">
        <authorList>
            <person name="Yu Y."/>
            <person name="Lee S."/>
            <person name="de Baynast K."/>
            <person name="Wissotski M."/>
            <person name="Liu L."/>
            <person name="Talag J."/>
            <person name="Goicoechea J."/>
            <person name="Angelova A."/>
            <person name="Jetty R."/>
            <person name="Kudrna D."/>
            <person name="Golser W."/>
            <person name="Rivera L."/>
            <person name="Zhang J."/>
            <person name="Wing R."/>
        </authorList>
    </citation>
    <scope>NUCLEOTIDE SEQUENCE</scope>
</reference>
<evidence type="ECO:0000313" key="7">
    <source>
        <dbReference type="Proteomes" id="UP000032180"/>
    </source>
</evidence>
<protein>
    <recommendedName>
        <fullName evidence="5">BHLH domain-containing protein</fullName>
    </recommendedName>
</protein>
<dbReference type="Proteomes" id="UP000032180">
    <property type="component" value="Chromosome 2"/>
</dbReference>
<proteinExistence type="inferred from homology"/>
<dbReference type="GO" id="GO:0003700">
    <property type="term" value="F:DNA-binding transcription factor activity"/>
    <property type="evidence" value="ECO:0007669"/>
    <property type="project" value="InterPro"/>
</dbReference>
<dbReference type="PANTHER" id="PTHR46772">
    <property type="entry name" value="BHLH DOMAIN-CONTAINING PROTEIN"/>
    <property type="match status" value="1"/>
</dbReference>
<dbReference type="GO" id="GO:0046983">
    <property type="term" value="F:protein dimerization activity"/>
    <property type="evidence" value="ECO:0007669"/>
    <property type="project" value="InterPro"/>
</dbReference>
<dbReference type="HOGENOM" id="CLU_024956_1_1_1"/>
<organism evidence="6 7">
    <name type="scientific">Leersia perrieri</name>
    <dbReference type="NCBI Taxonomy" id="77586"/>
    <lineage>
        <taxon>Eukaryota</taxon>
        <taxon>Viridiplantae</taxon>
        <taxon>Streptophyta</taxon>
        <taxon>Embryophyta</taxon>
        <taxon>Tracheophyta</taxon>
        <taxon>Spermatophyta</taxon>
        <taxon>Magnoliopsida</taxon>
        <taxon>Liliopsida</taxon>
        <taxon>Poales</taxon>
        <taxon>Poaceae</taxon>
        <taxon>BOP clade</taxon>
        <taxon>Oryzoideae</taxon>
        <taxon>Oryzeae</taxon>
        <taxon>Oryzinae</taxon>
        <taxon>Leersia</taxon>
    </lineage>
</organism>
<accession>A0A0D9VGV7</accession>
<dbReference type="Gramene" id="LPERR02G15950.1">
    <property type="protein sequence ID" value="LPERR02G15950.1"/>
    <property type="gene ID" value="LPERR02G15950"/>
</dbReference>
<dbReference type="AlphaFoldDB" id="A0A0D9VGV7"/>
<evidence type="ECO:0000313" key="6">
    <source>
        <dbReference type="EnsemblPlants" id="LPERR02G15950.1"/>
    </source>
</evidence>
<dbReference type="PROSITE" id="PS50888">
    <property type="entry name" value="BHLH"/>
    <property type="match status" value="1"/>
</dbReference>
<dbReference type="SUPFAM" id="SSF47459">
    <property type="entry name" value="HLH, helix-loop-helix DNA-binding domain"/>
    <property type="match status" value="1"/>
</dbReference>
<feature type="compositionally biased region" description="Polar residues" evidence="4">
    <location>
        <begin position="16"/>
        <end position="30"/>
    </location>
</feature>
<dbReference type="Gene3D" id="4.10.280.10">
    <property type="entry name" value="Helix-loop-helix DNA-binding domain"/>
    <property type="match status" value="1"/>
</dbReference>
<dbReference type="InterPro" id="IPR044278">
    <property type="entry name" value="BHLH95-like"/>
</dbReference>
<evidence type="ECO:0000256" key="1">
    <source>
        <dbReference type="ARBA" id="ARBA00005510"/>
    </source>
</evidence>
<evidence type="ECO:0000259" key="5">
    <source>
        <dbReference type="PROSITE" id="PS50888"/>
    </source>
</evidence>
<name>A0A0D9VGV7_9ORYZ</name>
<evidence type="ECO:0000256" key="4">
    <source>
        <dbReference type="SAM" id="MobiDB-lite"/>
    </source>
</evidence>
<dbReference type="STRING" id="77586.A0A0D9VGV7"/>
<feature type="region of interest" description="Disordered" evidence="4">
    <location>
        <begin position="1"/>
        <end position="82"/>
    </location>
</feature>
<dbReference type="Pfam" id="PF00010">
    <property type="entry name" value="HLH"/>
    <property type="match status" value="1"/>
</dbReference>
<dbReference type="InterPro" id="IPR036638">
    <property type="entry name" value="HLH_DNA-bd_sf"/>
</dbReference>
<comment type="similarity">
    <text evidence="1">Belongs to the bHLH protein family.</text>
</comment>
<dbReference type="SMART" id="SM00353">
    <property type="entry name" value="HLH"/>
    <property type="match status" value="1"/>
</dbReference>
<dbReference type="InterPro" id="IPR011598">
    <property type="entry name" value="bHLH_dom"/>
</dbReference>
<reference evidence="6" key="3">
    <citation type="submission" date="2015-04" db="UniProtKB">
        <authorList>
            <consortium name="EnsemblPlants"/>
        </authorList>
    </citation>
    <scope>IDENTIFICATION</scope>
</reference>